<protein>
    <submittedName>
        <fullName evidence="2">Prefoldin alpha subunit</fullName>
    </submittedName>
</protein>
<name>A0A1Y1HGY6_KLENI</name>
<dbReference type="GO" id="GO:0006457">
    <property type="term" value="P:protein folding"/>
    <property type="evidence" value="ECO:0007669"/>
    <property type="project" value="UniProtKB-ARBA"/>
</dbReference>
<dbReference type="PANTHER" id="PTHR13345">
    <property type="entry name" value="MEDIATOR OF RNA POLYMERASE II TRANSCRIPTION SUBUNIT 10"/>
    <property type="match status" value="1"/>
</dbReference>
<feature type="coiled-coil region" evidence="1">
    <location>
        <begin position="18"/>
        <end position="45"/>
    </location>
</feature>
<gene>
    <name evidence="2" type="ORF">KFL_000020460</name>
</gene>
<proteinExistence type="predicted"/>
<dbReference type="CDD" id="cd23158">
    <property type="entry name" value="Prefoldin_UXT"/>
    <property type="match status" value="1"/>
</dbReference>
<dbReference type="GO" id="GO:0009409">
    <property type="term" value="P:response to cold"/>
    <property type="evidence" value="ECO:0007669"/>
    <property type="project" value="UniProtKB-ARBA"/>
</dbReference>
<keyword evidence="1" id="KW-0175">Coiled coil</keyword>
<evidence type="ECO:0000313" key="3">
    <source>
        <dbReference type="Proteomes" id="UP000054558"/>
    </source>
</evidence>
<dbReference type="AlphaFoldDB" id="A0A1Y1HGY6"/>
<evidence type="ECO:0000313" key="2">
    <source>
        <dbReference type="EMBL" id="GAQ77684.1"/>
    </source>
</evidence>
<dbReference type="InterPro" id="IPR004127">
    <property type="entry name" value="Prefoldin_subunit_alpha"/>
</dbReference>
<dbReference type="OMA" id="HMPDGYK"/>
<dbReference type="STRING" id="105231.A0A1Y1HGY6"/>
<organism evidence="2 3">
    <name type="scientific">Klebsormidium nitens</name>
    <name type="common">Green alga</name>
    <name type="synonym">Ulothrix nitens</name>
    <dbReference type="NCBI Taxonomy" id="105231"/>
    <lineage>
        <taxon>Eukaryota</taxon>
        <taxon>Viridiplantae</taxon>
        <taxon>Streptophyta</taxon>
        <taxon>Klebsormidiophyceae</taxon>
        <taxon>Klebsormidiales</taxon>
        <taxon>Klebsormidiaceae</taxon>
        <taxon>Klebsormidium</taxon>
    </lineage>
</organism>
<sequence>MDLQERRKKVAEYEAFVEQRLVVDLEKASNEREKLLQQIQDYTSLADSVRLLQTDTHQLHTMVNLGSDILAQARVPDATRIFVDIGLGFHAELTWDEAIAFCQKKEIELNRKLDDDNRRIAGIKSNINLVLEGIRELSQL</sequence>
<dbReference type="PANTHER" id="PTHR13345:SF9">
    <property type="entry name" value="PROTEIN UXT"/>
    <property type="match status" value="1"/>
</dbReference>
<dbReference type="EMBL" id="DF236951">
    <property type="protein sequence ID" value="GAQ77684.1"/>
    <property type="molecule type" value="Genomic_DNA"/>
</dbReference>
<reference evidence="2 3" key="1">
    <citation type="journal article" date="2014" name="Nat. Commun.">
        <title>Klebsormidium flaccidum genome reveals primary factors for plant terrestrial adaptation.</title>
        <authorList>
            <person name="Hori K."/>
            <person name="Maruyama F."/>
            <person name="Fujisawa T."/>
            <person name="Togashi T."/>
            <person name="Yamamoto N."/>
            <person name="Seo M."/>
            <person name="Sato S."/>
            <person name="Yamada T."/>
            <person name="Mori H."/>
            <person name="Tajima N."/>
            <person name="Moriyama T."/>
            <person name="Ikeuchi M."/>
            <person name="Watanabe M."/>
            <person name="Wada H."/>
            <person name="Kobayashi K."/>
            <person name="Saito M."/>
            <person name="Masuda T."/>
            <person name="Sasaki-Sekimoto Y."/>
            <person name="Mashiguchi K."/>
            <person name="Awai K."/>
            <person name="Shimojima M."/>
            <person name="Masuda S."/>
            <person name="Iwai M."/>
            <person name="Nobusawa T."/>
            <person name="Narise T."/>
            <person name="Kondo S."/>
            <person name="Saito H."/>
            <person name="Sato R."/>
            <person name="Murakawa M."/>
            <person name="Ihara Y."/>
            <person name="Oshima-Yamada Y."/>
            <person name="Ohtaka K."/>
            <person name="Satoh M."/>
            <person name="Sonobe K."/>
            <person name="Ishii M."/>
            <person name="Ohtani R."/>
            <person name="Kanamori-Sato M."/>
            <person name="Honoki R."/>
            <person name="Miyazaki D."/>
            <person name="Mochizuki H."/>
            <person name="Umetsu J."/>
            <person name="Higashi K."/>
            <person name="Shibata D."/>
            <person name="Kamiya Y."/>
            <person name="Sato N."/>
            <person name="Nakamura Y."/>
            <person name="Tabata S."/>
            <person name="Ida S."/>
            <person name="Kurokawa K."/>
            <person name="Ohta H."/>
        </authorList>
    </citation>
    <scope>NUCLEOTIDE SEQUENCE [LARGE SCALE GENOMIC DNA]</scope>
    <source>
        <strain evidence="2 3">NIES-2285</strain>
    </source>
</reference>
<dbReference type="Gene3D" id="1.10.287.370">
    <property type="match status" value="1"/>
</dbReference>
<evidence type="ECO:0000256" key="1">
    <source>
        <dbReference type="SAM" id="Coils"/>
    </source>
</evidence>
<dbReference type="OrthoDB" id="433124at2759"/>
<dbReference type="Pfam" id="PF02996">
    <property type="entry name" value="Prefoldin"/>
    <property type="match status" value="1"/>
</dbReference>
<dbReference type="InterPro" id="IPR009053">
    <property type="entry name" value="Prefoldin"/>
</dbReference>
<accession>A0A1Y1HGY6</accession>
<keyword evidence="3" id="KW-1185">Reference proteome</keyword>
<dbReference type="Proteomes" id="UP000054558">
    <property type="component" value="Unassembled WGS sequence"/>
</dbReference>
<dbReference type="SUPFAM" id="SSF46579">
    <property type="entry name" value="Prefoldin"/>
    <property type="match status" value="1"/>
</dbReference>